<dbReference type="AlphaFoldDB" id="A0A0G1R471"/>
<gene>
    <name evidence="1" type="ORF">UX22_C0005G0012</name>
</gene>
<name>A0A0G1R471_9BACT</name>
<dbReference type="EMBL" id="LCLJ01000005">
    <property type="protein sequence ID" value="KKU15655.1"/>
    <property type="molecule type" value="Genomic_DNA"/>
</dbReference>
<accession>A0A0G1R471</accession>
<sequence length="37" mass="4464">MRNYSKVGNRNRKPAYRTPAAFRMKKYARNFKKGKTK</sequence>
<evidence type="ECO:0000313" key="1">
    <source>
        <dbReference type="EMBL" id="KKU15655.1"/>
    </source>
</evidence>
<comment type="caution">
    <text evidence="1">The sequence shown here is derived from an EMBL/GenBank/DDBJ whole genome shotgun (WGS) entry which is preliminary data.</text>
</comment>
<organism evidence="1 2">
    <name type="scientific">Candidatus Jorgensenbacteria bacterium GW2011_GWA2_45_9</name>
    <dbReference type="NCBI Taxonomy" id="1618663"/>
    <lineage>
        <taxon>Bacteria</taxon>
        <taxon>Candidatus Joergenseniibacteriota</taxon>
    </lineage>
</organism>
<protein>
    <submittedName>
        <fullName evidence="1">Uncharacterized protein</fullName>
    </submittedName>
</protein>
<reference evidence="1 2" key="1">
    <citation type="journal article" date="2015" name="Nature">
        <title>rRNA introns, odd ribosomes, and small enigmatic genomes across a large radiation of phyla.</title>
        <authorList>
            <person name="Brown C.T."/>
            <person name="Hug L.A."/>
            <person name="Thomas B.C."/>
            <person name="Sharon I."/>
            <person name="Castelle C.J."/>
            <person name="Singh A."/>
            <person name="Wilkins M.J."/>
            <person name="Williams K.H."/>
            <person name="Banfield J.F."/>
        </authorList>
    </citation>
    <scope>NUCLEOTIDE SEQUENCE [LARGE SCALE GENOMIC DNA]</scope>
</reference>
<dbReference type="Proteomes" id="UP000034727">
    <property type="component" value="Unassembled WGS sequence"/>
</dbReference>
<evidence type="ECO:0000313" key="2">
    <source>
        <dbReference type="Proteomes" id="UP000034727"/>
    </source>
</evidence>
<proteinExistence type="predicted"/>